<dbReference type="GO" id="GO:0015740">
    <property type="term" value="P:C4-dicarboxylate transport"/>
    <property type="evidence" value="ECO:0007669"/>
    <property type="project" value="TreeGrafter"/>
</dbReference>
<dbReference type="InterPro" id="IPR055348">
    <property type="entry name" value="DctQ"/>
</dbReference>
<dbReference type="Proteomes" id="UP000001919">
    <property type="component" value="Chromosome"/>
</dbReference>
<dbReference type="KEGG" id="bfa:Bfae_07670"/>
<dbReference type="PANTHER" id="PTHR35011:SF2">
    <property type="entry name" value="2,3-DIKETO-L-GULONATE TRAP TRANSPORTER SMALL PERMEASE PROTEIN YIAM"/>
    <property type="match status" value="1"/>
</dbReference>
<evidence type="ECO:0000256" key="10">
    <source>
        <dbReference type="SAM" id="Phobius"/>
    </source>
</evidence>
<evidence type="ECO:0000256" key="8">
    <source>
        <dbReference type="ARBA" id="ARBA00038436"/>
    </source>
</evidence>
<reference evidence="12 13" key="1">
    <citation type="journal article" date="2009" name="Stand. Genomic Sci.">
        <title>Complete genome sequence of Brachybacterium faecium type strain (Schefferle 6-10).</title>
        <authorList>
            <person name="Lapidus A."/>
            <person name="Pukall R."/>
            <person name="Labuttii K."/>
            <person name="Copeland A."/>
            <person name="Del Rio T.G."/>
            <person name="Nolan M."/>
            <person name="Chen F."/>
            <person name="Lucas S."/>
            <person name="Tice H."/>
            <person name="Cheng J.F."/>
            <person name="Bruce D."/>
            <person name="Goodwin L."/>
            <person name="Pitluck S."/>
            <person name="Rohde M."/>
            <person name="Goker M."/>
            <person name="Pati A."/>
            <person name="Ivanova N."/>
            <person name="Mavrommatis K."/>
            <person name="Chen A."/>
            <person name="Palaniappan K."/>
            <person name="D'haeseleer P."/>
            <person name="Chain P."/>
            <person name="Bristow J."/>
            <person name="Eisen J.A."/>
            <person name="Markowitz V."/>
            <person name="Hugenholtz P."/>
            <person name="Kyrpides N.C."/>
            <person name="Klenk H.P."/>
        </authorList>
    </citation>
    <scope>NUCLEOTIDE SEQUENCE [LARGE SCALE GENOMIC DNA]</scope>
    <source>
        <strain evidence="13">ATCC 43885 / DSM 4810 / JCM 11609 / LMG 19847 / NBRC 14762 / NCIMB 9860 / 6-10</strain>
    </source>
</reference>
<dbReference type="AlphaFoldDB" id="C7M9S8"/>
<evidence type="ECO:0000256" key="6">
    <source>
        <dbReference type="ARBA" id="ARBA00022989"/>
    </source>
</evidence>
<comment type="similarity">
    <text evidence="8">Belongs to the TRAP transporter small permease family.</text>
</comment>
<feature type="transmembrane region" description="Helical" evidence="10">
    <location>
        <begin position="128"/>
        <end position="145"/>
    </location>
</feature>
<evidence type="ECO:0000256" key="5">
    <source>
        <dbReference type="ARBA" id="ARBA00022692"/>
    </source>
</evidence>
<feature type="transmembrane region" description="Helical" evidence="10">
    <location>
        <begin position="47"/>
        <end position="65"/>
    </location>
</feature>
<evidence type="ECO:0000313" key="13">
    <source>
        <dbReference type="Proteomes" id="UP000001919"/>
    </source>
</evidence>
<keyword evidence="3" id="KW-1003">Cell membrane</keyword>
<dbReference type="Pfam" id="PF04290">
    <property type="entry name" value="DctQ"/>
    <property type="match status" value="1"/>
</dbReference>
<feature type="domain" description="Tripartite ATP-independent periplasmic transporters DctQ component" evidence="11">
    <location>
        <begin position="23"/>
        <end position="153"/>
    </location>
</feature>
<keyword evidence="7 10" id="KW-0472">Membrane</keyword>
<sequence>MTAVRSRTVEVLKGISIVLFVVLVAVVMWQVFTRQVLQAPSGWTTTVSQYLFIWLVLFSVAMVFGERGHVAVDFFARLLPRPAQRATNVLVSLSVLAFAVLGLIWGGIRGMAISWDQMIPGLPVTVGQMYLALPVAGVLIAVFALEDVVRAARGQDMLDTTSAQEDAALASAEHLQADAPLHPGSTPAETDRAKED</sequence>
<evidence type="ECO:0000256" key="3">
    <source>
        <dbReference type="ARBA" id="ARBA00022475"/>
    </source>
</evidence>
<dbReference type="PANTHER" id="PTHR35011">
    <property type="entry name" value="2,3-DIKETO-L-GULONATE TRAP TRANSPORTER SMALL PERMEASE PROTEIN YIAM"/>
    <property type="match status" value="1"/>
</dbReference>
<feature type="region of interest" description="Disordered" evidence="9">
    <location>
        <begin position="174"/>
        <end position="196"/>
    </location>
</feature>
<feature type="transmembrane region" description="Helical" evidence="10">
    <location>
        <begin position="12"/>
        <end position="32"/>
    </location>
</feature>
<gene>
    <name evidence="12" type="ordered locus">Bfae_07670</name>
</gene>
<evidence type="ECO:0000256" key="2">
    <source>
        <dbReference type="ARBA" id="ARBA00022448"/>
    </source>
</evidence>
<dbReference type="STRING" id="446465.Bfae_07670"/>
<accession>C7M9S8</accession>
<evidence type="ECO:0000313" key="12">
    <source>
        <dbReference type="EMBL" id="ACU84622.1"/>
    </source>
</evidence>
<keyword evidence="2" id="KW-0813">Transport</keyword>
<keyword evidence="13" id="KW-1185">Reference proteome</keyword>
<dbReference type="PATRIC" id="fig|446465.5.peg.756"/>
<dbReference type="HOGENOM" id="CLU_086356_4_0_11"/>
<dbReference type="GO" id="GO:0022857">
    <property type="term" value="F:transmembrane transporter activity"/>
    <property type="evidence" value="ECO:0007669"/>
    <property type="project" value="TreeGrafter"/>
</dbReference>
<organism evidence="12 13">
    <name type="scientific">Brachybacterium faecium (strain ATCC 43885 / DSM 4810 / JCM 11609 / LMG 19847 / NBRC 14762 / NCIMB 9860 / 6-10)</name>
    <dbReference type="NCBI Taxonomy" id="446465"/>
    <lineage>
        <taxon>Bacteria</taxon>
        <taxon>Bacillati</taxon>
        <taxon>Actinomycetota</taxon>
        <taxon>Actinomycetes</taxon>
        <taxon>Micrococcales</taxon>
        <taxon>Dermabacteraceae</taxon>
        <taxon>Brachybacterium</taxon>
    </lineage>
</organism>
<dbReference type="GO" id="GO:0005886">
    <property type="term" value="C:plasma membrane"/>
    <property type="evidence" value="ECO:0007669"/>
    <property type="project" value="UniProtKB-SubCell"/>
</dbReference>
<keyword evidence="4" id="KW-0997">Cell inner membrane</keyword>
<dbReference type="OrthoDB" id="2085311at2"/>
<feature type="transmembrane region" description="Helical" evidence="10">
    <location>
        <begin position="86"/>
        <end position="108"/>
    </location>
</feature>
<protein>
    <submittedName>
        <fullName evidence="12">TRAP-type C4-dicarboxylate transport system, small permease component</fullName>
    </submittedName>
</protein>
<keyword evidence="5 10" id="KW-0812">Transmembrane</keyword>
<evidence type="ECO:0000256" key="9">
    <source>
        <dbReference type="SAM" id="MobiDB-lite"/>
    </source>
</evidence>
<dbReference type="InterPro" id="IPR007387">
    <property type="entry name" value="TRAP_DctQ"/>
</dbReference>
<evidence type="ECO:0000256" key="4">
    <source>
        <dbReference type="ARBA" id="ARBA00022519"/>
    </source>
</evidence>
<keyword evidence="6 10" id="KW-1133">Transmembrane helix</keyword>
<name>C7M9S8_BRAFD</name>
<evidence type="ECO:0000256" key="1">
    <source>
        <dbReference type="ARBA" id="ARBA00004429"/>
    </source>
</evidence>
<dbReference type="EMBL" id="CP001643">
    <property type="protein sequence ID" value="ACU84622.1"/>
    <property type="molecule type" value="Genomic_DNA"/>
</dbReference>
<dbReference type="eggNOG" id="COG3090">
    <property type="taxonomic scope" value="Bacteria"/>
</dbReference>
<proteinExistence type="inferred from homology"/>
<evidence type="ECO:0000256" key="7">
    <source>
        <dbReference type="ARBA" id="ARBA00023136"/>
    </source>
</evidence>
<comment type="subcellular location">
    <subcellularLocation>
        <location evidence="1">Cell inner membrane</location>
        <topology evidence="1">Multi-pass membrane protein</topology>
    </subcellularLocation>
</comment>
<evidence type="ECO:0000259" key="11">
    <source>
        <dbReference type="Pfam" id="PF04290"/>
    </source>
</evidence>